<sequence length="51" mass="6145">MKCCHYQFQENPFSKDILFQKMLVLTMKFHVVQIQSVIEVLLLQDTLFQKI</sequence>
<reference evidence="1 2" key="1">
    <citation type="submission" date="2019-01" db="EMBL/GenBank/DDBJ databases">
        <title>Sequencing of cultivated peanut Arachis hypogaea provides insights into genome evolution and oil improvement.</title>
        <authorList>
            <person name="Chen X."/>
        </authorList>
    </citation>
    <scope>NUCLEOTIDE SEQUENCE [LARGE SCALE GENOMIC DNA]</scope>
    <source>
        <strain evidence="2">cv. Fuhuasheng</strain>
        <tissue evidence="1">Leaves</tissue>
    </source>
</reference>
<proteinExistence type="predicted"/>
<dbReference type="AlphaFoldDB" id="A0A444X880"/>
<dbReference type="EMBL" id="SDMP01000020">
    <property type="protein sequence ID" value="RYQ85753.1"/>
    <property type="molecule type" value="Genomic_DNA"/>
</dbReference>
<organism evidence="1 2">
    <name type="scientific">Arachis hypogaea</name>
    <name type="common">Peanut</name>
    <dbReference type="NCBI Taxonomy" id="3818"/>
    <lineage>
        <taxon>Eukaryota</taxon>
        <taxon>Viridiplantae</taxon>
        <taxon>Streptophyta</taxon>
        <taxon>Embryophyta</taxon>
        <taxon>Tracheophyta</taxon>
        <taxon>Spermatophyta</taxon>
        <taxon>Magnoliopsida</taxon>
        <taxon>eudicotyledons</taxon>
        <taxon>Gunneridae</taxon>
        <taxon>Pentapetalae</taxon>
        <taxon>rosids</taxon>
        <taxon>fabids</taxon>
        <taxon>Fabales</taxon>
        <taxon>Fabaceae</taxon>
        <taxon>Papilionoideae</taxon>
        <taxon>50 kb inversion clade</taxon>
        <taxon>dalbergioids sensu lato</taxon>
        <taxon>Dalbergieae</taxon>
        <taxon>Pterocarpus clade</taxon>
        <taxon>Arachis</taxon>
    </lineage>
</organism>
<name>A0A444X880_ARAHY</name>
<evidence type="ECO:0000313" key="1">
    <source>
        <dbReference type="EMBL" id="RYQ85753.1"/>
    </source>
</evidence>
<keyword evidence="2" id="KW-1185">Reference proteome</keyword>
<dbReference type="Proteomes" id="UP000289738">
    <property type="component" value="Chromosome B10"/>
</dbReference>
<evidence type="ECO:0000313" key="2">
    <source>
        <dbReference type="Proteomes" id="UP000289738"/>
    </source>
</evidence>
<gene>
    <name evidence="1" type="ORF">Ahy_B10g105352</name>
</gene>
<accession>A0A444X880</accession>
<protein>
    <submittedName>
        <fullName evidence="1">Uncharacterized protein</fullName>
    </submittedName>
</protein>
<comment type="caution">
    <text evidence="1">The sequence shown here is derived from an EMBL/GenBank/DDBJ whole genome shotgun (WGS) entry which is preliminary data.</text>
</comment>